<organism evidence="7 8">
    <name type="scientific">Psilocybe cyanescens</name>
    <dbReference type="NCBI Taxonomy" id="93625"/>
    <lineage>
        <taxon>Eukaryota</taxon>
        <taxon>Fungi</taxon>
        <taxon>Dikarya</taxon>
        <taxon>Basidiomycota</taxon>
        <taxon>Agaricomycotina</taxon>
        <taxon>Agaricomycetes</taxon>
        <taxon>Agaricomycetidae</taxon>
        <taxon>Agaricales</taxon>
        <taxon>Agaricineae</taxon>
        <taxon>Strophariaceae</taxon>
        <taxon>Psilocybe</taxon>
    </lineage>
</organism>
<keyword evidence="8" id="KW-1185">Reference proteome</keyword>
<feature type="region of interest" description="Disordered" evidence="5">
    <location>
        <begin position="997"/>
        <end position="1136"/>
    </location>
</feature>
<feature type="compositionally biased region" description="Low complexity" evidence="5">
    <location>
        <begin position="1099"/>
        <end position="1111"/>
    </location>
</feature>
<comment type="caution">
    <text evidence="7">The sequence shown here is derived from an EMBL/GenBank/DDBJ whole genome shotgun (WGS) entry which is preliminary data.</text>
</comment>
<evidence type="ECO:0000256" key="1">
    <source>
        <dbReference type="ARBA" id="ARBA00004123"/>
    </source>
</evidence>
<dbReference type="EMBL" id="NHYD01003260">
    <property type="protein sequence ID" value="PPQ81365.1"/>
    <property type="molecule type" value="Genomic_DNA"/>
</dbReference>
<accession>A0A409WS60</accession>
<evidence type="ECO:0000313" key="7">
    <source>
        <dbReference type="EMBL" id="PPQ81365.1"/>
    </source>
</evidence>
<dbReference type="GO" id="GO:0031298">
    <property type="term" value="C:replication fork protection complex"/>
    <property type="evidence" value="ECO:0007669"/>
    <property type="project" value="TreeGrafter"/>
</dbReference>
<dbReference type="PANTHER" id="PTHR22940:SF4">
    <property type="entry name" value="PROTEIN TIMELESS HOMOLOG"/>
    <property type="match status" value="1"/>
</dbReference>
<comment type="subcellular location">
    <subcellularLocation>
        <location evidence="1">Nucleus</location>
    </subcellularLocation>
</comment>
<protein>
    <recommendedName>
        <fullName evidence="6">Timeless N-terminal domain-containing protein</fullName>
    </recommendedName>
</protein>
<feature type="compositionally biased region" description="Low complexity" evidence="5">
    <location>
        <begin position="331"/>
        <end position="341"/>
    </location>
</feature>
<dbReference type="STRING" id="93625.A0A409WS60"/>
<feature type="region of interest" description="Disordered" evidence="5">
    <location>
        <begin position="925"/>
        <end position="967"/>
    </location>
</feature>
<feature type="compositionally biased region" description="Basic and acidic residues" evidence="5">
    <location>
        <begin position="950"/>
        <end position="964"/>
    </location>
</feature>
<dbReference type="InterPro" id="IPR044998">
    <property type="entry name" value="Timeless"/>
</dbReference>
<dbReference type="GO" id="GO:0006281">
    <property type="term" value="P:DNA repair"/>
    <property type="evidence" value="ECO:0007669"/>
    <property type="project" value="TreeGrafter"/>
</dbReference>
<dbReference type="InterPro" id="IPR006906">
    <property type="entry name" value="Timeless_N"/>
</dbReference>
<feature type="region of interest" description="Disordered" evidence="5">
    <location>
        <begin position="295"/>
        <end position="341"/>
    </location>
</feature>
<evidence type="ECO:0000256" key="5">
    <source>
        <dbReference type="SAM" id="MobiDB-lite"/>
    </source>
</evidence>
<evidence type="ECO:0000259" key="6">
    <source>
        <dbReference type="Pfam" id="PF04821"/>
    </source>
</evidence>
<dbReference type="FunCoup" id="A0A409WS60">
    <property type="interactions" value="88"/>
</dbReference>
<feature type="region of interest" description="Disordered" evidence="5">
    <location>
        <begin position="814"/>
        <end position="836"/>
    </location>
</feature>
<dbReference type="GO" id="GO:0043111">
    <property type="term" value="P:replication fork arrest"/>
    <property type="evidence" value="ECO:0007669"/>
    <property type="project" value="TreeGrafter"/>
</dbReference>
<dbReference type="AlphaFoldDB" id="A0A409WS60"/>
<dbReference type="InParanoid" id="A0A409WS60"/>
<dbReference type="Pfam" id="PF04821">
    <property type="entry name" value="TIMELESS"/>
    <property type="match status" value="1"/>
</dbReference>
<dbReference type="GO" id="GO:0000076">
    <property type="term" value="P:DNA replication checkpoint signaling"/>
    <property type="evidence" value="ECO:0007669"/>
    <property type="project" value="TreeGrafter"/>
</dbReference>
<keyword evidence="3" id="KW-0539">Nucleus</keyword>
<feature type="compositionally biased region" description="Basic residues" evidence="5">
    <location>
        <begin position="926"/>
        <end position="936"/>
    </location>
</feature>
<feature type="compositionally biased region" description="Acidic residues" evidence="5">
    <location>
        <begin position="814"/>
        <end position="829"/>
    </location>
</feature>
<dbReference type="PANTHER" id="PTHR22940">
    <property type="entry name" value="TIMEOUT/TIMELESS-2"/>
    <property type="match status" value="1"/>
</dbReference>
<evidence type="ECO:0000313" key="8">
    <source>
        <dbReference type="Proteomes" id="UP000283269"/>
    </source>
</evidence>
<feature type="domain" description="Timeless N-terminal" evidence="6">
    <location>
        <begin position="48"/>
        <end position="315"/>
    </location>
</feature>
<gene>
    <name evidence="7" type="ORF">CVT25_015886</name>
</gene>
<sequence length="1136" mass="129619">MSQGIIEILSSDDEERREEDPYLDRRALLEPVVGRVVDALGGREGEAYVMGDEVNGCLKDLKKLWRKDDTDDERTVARLFWEMRVLPNDLVPILLETAGKGLVEDKRAISCIDLMTAMTWPIDLAEELKELDEELDKGTDYTSLLQSHLHYKLALLQPGAIQAIFGVILPPLAKGVRERVERDGQVINVTLHLIRNLAFIKDLPTNSHLSSDQAEFSNLQSKLIRTLSETHIFDLILTIAANADNDPLFNSWNTLVLEILYLLFRGVKPNSLAADQSKQPTENLQRLLALEDRTRRDLSRKATSRHSRFGTTISVKLNPEKRGPRTADGNAADPQSAASSSQTLVLHRQQAIYDESGTVIDMAKQQKNKKINKADDLGIETSLSMEARVILQNLASEFVGSCYNSFLSSLLKDIRSERPKITEKDNLRLLYVTKWFLEFFLFMRSKEQHAKIGEDKWNFGLVAEVTERSWIIWVLKRMREAVEDKPKLWNELQAGIECLTQLLLLIDKMSSSEITDPTLKEAAEILQQQLVYNGEVLDIALESLKSYKPGTQSLVYLDSSVYLAYALLRMLERWSKEKGNETYVRKKVVKKRRKRGITEEEGIPDVEEEEEEEEVINETLFTFEAFEAKFAQSEITHTLLIYLARYREFSSSENMRRVVSLLHRQAIKVKAEGLFFKVSTLDLFKTILVDQKSLPREQPYKDLINLINFILRQFFKALEKEPFLAVEAFFPKNRGHWKQYSSWEPEEKSKKAKKTVEDTRFPPDVVVKKGFSWSDQLGIATATLVEANQTELVKWTTEILALVIARRNRIIEETDNNSDDDAPEPDDDSSALRPRVPSDEVLSKITDYLIPYTSDEQADAATKNPNLKLLFRLSKFYILDQDSDELEWYVPSAIENVELQRILNVINQFLETPFDLDGKNASELLHKKRRRRRRRSPSPDSDDAAVLLGDQKRKEKKMKEKEQYKSAQFIEDSDEEYGNMEDFLEKEKLQREKAILAAAAEGVTRPPTMKSAGTKKRHRKGVDGSTSKKRKGNASSTHNSEAELNKSDESEVEVVSITRIQPASSSGEQHPKPTPRIRPRPHPKRRESVLPSSSPIALPSHGSLPSSPSQPNLEPETMAGRSNRNTKRLILSDDED</sequence>
<name>A0A409WS60_PSICY</name>
<feature type="compositionally biased region" description="Basic and acidic residues" evidence="5">
    <location>
        <begin position="1040"/>
        <end position="1049"/>
    </location>
</feature>
<evidence type="ECO:0000256" key="2">
    <source>
        <dbReference type="ARBA" id="ARBA00022880"/>
    </source>
</evidence>
<proteinExistence type="predicted"/>
<keyword evidence="2" id="KW-0236">DNA replication inhibitor</keyword>
<reference evidence="7 8" key="1">
    <citation type="journal article" date="2018" name="Evol. Lett.">
        <title>Horizontal gene cluster transfer increased hallucinogenic mushroom diversity.</title>
        <authorList>
            <person name="Reynolds H.T."/>
            <person name="Vijayakumar V."/>
            <person name="Gluck-Thaler E."/>
            <person name="Korotkin H.B."/>
            <person name="Matheny P.B."/>
            <person name="Slot J.C."/>
        </authorList>
    </citation>
    <scope>NUCLEOTIDE SEQUENCE [LARGE SCALE GENOMIC DNA]</scope>
    <source>
        <strain evidence="7 8">2631</strain>
    </source>
</reference>
<evidence type="ECO:0000256" key="3">
    <source>
        <dbReference type="ARBA" id="ARBA00023242"/>
    </source>
</evidence>
<evidence type="ECO:0000256" key="4">
    <source>
        <dbReference type="ARBA" id="ARBA00023306"/>
    </source>
</evidence>
<feature type="compositionally biased region" description="Polar residues" evidence="5">
    <location>
        <begin position="1058"/>
        <end position="1068"/>
    </location>
</feature>
<feature type="compositionally biased region" description="Basic residues" evidence="5">
    <location>
        <begin position="1073"/>
        <end position="1085"/>
    </location>
</feature>
<dbReference type="OrthoDB" id="310853at2759"/>
<keyword evidence="4" id="KW-0131">Cell cycle</keyword>
<dbReference type="GO" id="GO:0003677">
    <property type="term" value="F:DNA binding"/>
    <property type="evidence" value="ECO:0007669"/>
    <property type="project" value="TreeGrafter"/>
</dbReference>
<dbReference type="Proteomes" id="UP000283269">
    <property type="component" value="Unassembled WGS sequence"/>
</dbReference>